<name>A0A8K0JGE4_9TREE</name>
<dbReference type="InterPro" id="IPR013658">
    <property type="entry name" value="SGL"/>
</dbReference>
<dbReference type="Pfam" id="PF08450">
    <property type="entry name" value="SGL"/>
    <property type="match status" value="1"/>
</dbReference>
<dbReference type="AlphaFoldDB" id="A0A8K0JGE4"/>
<feature type="signal peptide" evidence="1">
    <location>
        <begin position="1"/>
        <end position="21"/>
    </location>
</feature>
<dbReference type="EMBL" id="JABELV010000152">
    <property type="protein sequence ID" value="KAG7529381.1"/>
    <property type="molecule type" value="Genomic_DNA"/>
</dbReference>
<evidence type="ECO:0000313" key="4">
    <source>
        <dbReference type="Proteomes" id="UP000812966"/>
    </source>
</evidence>
<evidence type="ECO:0000259" key="2">
    <source>
        <dbReference type="Pfam" id="PF08450"/>
    </source>
</evidence>
<dbReference type="PANTHER" id="PTHR47064:SF2">
    <property type="entry name" value="SMP-30_GLUCONOLACTONASE_LRE-LIKE REGION DOMAIN-CONTAINING PROTEIN-RELATED"/>
    <property type="match status" value="1"/>
</dbReference>
<proteinExistence type="predicted"/>
<sequence>MVLRQALVTAVLLTTSTSIVAQVDFEQHDWFYEFPLASTNVLPTVPPPSSFTWDSIFLPPGISLASAKRSPFHVYHPDFHRVIGEDPRLALVLETEGYYSAHEAPVYHEPTQSFFFCSNAGAPLGFSGAENSNRVFKISLDEVESSLSNKEGQVYLDETTGDWKAGNATLVEISGEDGTEGRLVNVNGDTRPADQIVFLAQGRGEEFPPTMTLVNPYPPYNSTVILNNYFGRQFNSLNDVALHRGTGDLFFTDPDYGNSQDFRPTPDLPLQVYRWNQTSGLVSLVADEMVRPNGIVFSPDETKAYVADTGLVGKDRDPRRPATIYEYNVDEQGNWSDRRTFAFINTGVPDGLRCDESGNVWIAGTGDGVTVFNPQGVLLGKIFVGSGSANFQWAGPGRMVILAETKVYVAKLLANGDPVWK</sequence>
<evidence type="ECO:0000256" key="1">
    <source>
        <dbReference type="SAM" id="SignalP"/>
    </source>
</evidence>
<reference evidence="3" key="1">
    <citation type="submission" date="2020-04" db="EMBL/GenBank/DDBJ databases">
        <title>Analysis of mating type loci in Filobasidium floriforme.</title>
        <authorList>
            <person name="Nowrousian M."/>
        </authorList>
    </citation>
    <scope>NUCLEOTIDE SEQUENCE</scope>
    <source>
        <strain evidence="3">CBS 6242</strain>
    </source>
</reference>
<keyword evidence="4" id="KW-1185">Reference proteome</keyword>
<dbReference type="SUPFAM" id="SSF63829">
    <property type="entry name" value="Calcium-dependent phosphotriesterase"/>
    <property type="match status" value="1"/>
</dbReference>
<dbReference type="InterPro" id="IPR052988">
    <property type="entry name" value="Oryzine_lactonohydrolase"/>
</dbReference>
<organism evidence="3 4">
    <name type="scientific">Filobasidium floriforme</name>
    <dbReference type="NCBI Taxonomy" id="5210"/>
    <lineage>
        <taxon>Eukaryota</taxon>
        <taxon>Fungi</taxon>
        <taxon>Dikarya</taxon>
        <taxon>Basidiomycota</taxon>
        <taxon>Agaricomycotina</taxon>
        <taxon>Tremellomycetes</taxon>
        <taxon>Filobasidiales</taxon>
        <taxon>Filobasidiaceae</taxon>
        <taxon>Filobasidium</taxon>
    </lineage>
</organism>
<keyword evidence="1" id="KW-0732">Signal</keyword>
<protein>
    <recommendedName>
        <fullName evidence="2">SMP-30/Gluconolactonase/LRE-like region domain-containing protein</fullName>
    </recommendedName>
</protein>
<dbReference type="Gene3D" id="2.120.10.30">
    <property type="entry name" value="TolB, C-terminal domain"/>
    <property type="match status" value="1"/>
</dbReference>
<dbReference type="Proteomes" id="UP000812966">
    <property type="component" value="Unassembled WGS sequence"/>
</dbReference>
<comment type="caution">
    <text evidence="3">The sequence shown here is derived from an EMBL/GenBank/DDBJ whole genome shotgun (WGS) entry which is preliminary data.</text>
</comment>
<feature type="domain" description="SMP-30/Gluconolactonase/LRE-like region" evidence="2">
    <location>
        <begin position="232"/>
        <end position="396"/>
    </location>
</feature>
<feature type="chain" id="PRO_5035473564" description="SMP-30/Gluconolactonase/LRE-like region domain-containing protein" evidence="1">
    <location>
        <begin position="22"/>
        <end position="421"/>
    </location>
</feature>
<evidence type="ECO:0000313" key="3">
    <source>
        <dbReference type="EMBL" id="KAG7529381.1"/>
    </source>
</evidence>
<accession>A0A8K0JGE4</accession>
<gene>
    <name evidence="3" type="ORF">FFLO_05696</name>
</gene>
<dbReference type="InterPro" id="IPR011042">
    <property type="entry name" value="6-blade_b-propeller_TolB-like"/>
</dbReference>
<dbReference type="PANTHER" id="PTHR47064">
    <property type="entry name" value="PUTATIVE (AFU_ORTHOLOGUE AFUA_1G08990)-RELATED"/>
    <property type="match status" value="1"/>
</dbReference>